<feature type="compositionally biased region" description="Basic and acidic residues" evidence="1">
    <location>
        <begin position="284"/>
        <end position="293"/>
    </location>
</feature>
<feature type="domain" description="DUF2087" evidence="2">
    <location>
        <begin position="186"/>
        <end position="249"/>
    </location>
</feature>
<keyword evidence="4" id="KW-1185">Reference proteome</keyword>
<dbReference type="Gene3D" id="3.40.1440.10">
    <property type="entry name" value="GIY-YIG endonuclease"/>
    <property type="match status" value="1"/>
</dbReference>
<accession>A0ABQ2A610</accession>
<dbReference type="CDD" id="cd10451">
    <property type="entry name" value="GIY-YIG_LuxR_like"/>
    <property type="match status" value="1"/>
</dbReference>
<evidence type="ECO:0000313" key="3">
    <source>
        <dbReference type="EMBL" id="GGH86786.1"/>
    </source>
</evidence>
<dbReference type="Pfam" id="PF09860">
    <property type="entry name" value="DUF2087"/>
    <property type="match status" value="1"/>
</dbReference>
<gene>
    <name evidence="3" type="ORF">GCM10007362_47370</name>
</gene>
<dbReference type="EMBL" id="BMDD01000008">
    <property type="protein sequence ID" value="GGH86786.1"/>
    <property type="molecule type" value="Genomic_DNA"/>
</dbReference>
<dbReference type="InterPro" id="IPR018656">
    <property type="entry name" value="DUF2087"/>
</dbReference>
<proteinExistence type="predicted"/>
<name>A0ABQ2A610_9BACL</name>
<dbReference type="InterPro" id="IPR035901">
    <property type="entry name" value="GIY-YIG_endonuc_sf"/>
</dbReference>
<protein>
    <recommendedName>
        <fullName evidence="2">DUF2087 domain-containing protein</fullName>
    </recommendedName>
</protein>
<reference evidence="4" key="1">
    <citation type="journal article" date="2019" name="Int. J. Syst. Evol. Microbiol.">
        <title>The Global Catalogue of Microorganisms (GCM) 10K type strain sequencing project: providing services to taxonomists for standard genome sequencing and annotation.</title>
        <authorList>
            <consortium name="The Broad Institute Genomics Platform"/>
            <consortium name="The Broad Institute Genome Sequencing Center for Infectious Disease"/>
            <person name="Wu L."/>
            <person name="Ma J."/>
        </authorList>
    </citation>
    <scope>NUCLEOTIDE SEQUENCE [LARGE SCALE GENOMIC DNA]</scope>
    <source>
        <strain evidence="4">CCM 8702</strain>
    </source>
</reference>
<comment type="caution">
    <text evidence="3">The sequence shown here is derived from an EMBL/GenBank/DDBJ whole genome shotgun (WGS) entry which is preliminary data.</text>
</comment>
<sequence>MSTSDTLWNAPVQDLKNGYARDGETFVCLFCGHATEQGLIYAEDGTFYDAKKFMQRHIEARHGSAFQALIGLDKKATGLTGHQNALLRLFYEGRSDDEIKTELEIGSASTIRNHRFVLKEKERQARIFLALMELLKERSDSPEPSFIAPHPQARMMDDRYNMTEDEQTQILSRAFPEGLDGPLLTFDLKEKHRLAVLRHVASILDDGKMYTEKELNAELSPIYEDYAILRRNLVDYGFINRESDGSAYWTTQGGRPDYAADPNDTIATPTRQATKKKAPQAKKAPKEDTSVNHADRRKELQAIYKEIKQESGVYRIMHKASGKSFIASLPNLKSMDGRRFELNNGSFQNKELQQDWKTYGEDAFEFEVLEVLKPSENAYVSIREQLGELENKWLAKLTPYGEKGYNKKPAE</sequence>
<evidence type="ECO:0000256" key="1">
    <source>
        <dbReference type="SAM" id="MobiDB-lite"/>
    </source>
</evidence>
<evidence type="ECO:0000313" key="4">
    <source>
        <dbReference type="Proteomes" id="UP000605427"/>
    </source>
</evidence>
<organism evidence="3 4">
    <name type="scientific">Saccharibacillus endophyticus</name>
    <dbReference type="NCBI Taxonomy" id="2060666"/>
    <lineage>
        <taxon>Bacteria</taxon>
        <taxon>Bacillati</taxon>
        <taxon>Bacillota</taxon>
        <taxon>Bacilli</taxon>
        <taxon>Bacillales</taxon>
        <taxon>Paenibacillaceae</taxon>
        <taxon>Saccharibacillus</taxon>
    </lineage>
</organism>
<dbReference type="RefSeq" id="WP_172247723.1">
    <property type="nucleotide sequence ID" value="NZ_BMDD01000008.1"/>
</dbReference>
<dbReference type="Proteomes" id="UP000605427">
    <property type="component" value="Unassembled WGS sequence"/>
</dbReference>
<evidence type="ECO:0000259" key="2">
    <source>
        <dbReference type="Pfam" id="PF09860"/>
    </source>
</evidence>
<feature type="region of interest" description="Disordered" evidence="1">
    <location>
        <begin position="255"/>
        <end position="293"/>
    </location>
</feature>